<dbReference type="Proteomes" id="UP000198857">
    <property type="component" value="Unassembled WGS sequence"/>
</dbReference>
<proteinExistence type="predicted"/>
<evidence type="ECO:0000313" key="3">
    <source>
        <dbReference type="EMBL" id="SFP76789.1"/>
    </source>
</evidence>
<keyword evidence="2" id="KW-0472">Membrane</keyword>
<evidence type="ECO:0000256" key="2">
    <source>
        <dbReference type="SAM" id="Phobius"/>
    </source>
</evidence>
<dbReference type="AlphaFoldDB" id="A0A1I5T169"/>
<keyword evidence="4" id="KW-1185">Reference proteome</keyword>
<gene>
    <name evidence="3" type="ORF">SAMN05660464_4173</name>
</gene>
<feature type="compositionally biased region" description="Pro residues" evidence="1">
    <location>
        <begin position="33"/>
        <end position="53"/>
    </location>
</feature>
<name>A0A1I5T169_9ACTN</name>
<keyword evidence="2" id="KW-1133">Transmembrane helix</keyword>
<sequence length="129" mass="13340">MCAARPEVRPGPSRGTTLSQPPYQPAQYTPAGPYAPYPPVPAPAAAPAVPQPAAPTQVVHPGQVQLPPRPQYAPTPQQAARLPQGTLASGFPNYRSPAPSPVNRTGLYVGILVCLLTIAFAVVGFALVA</sequence>
<keyword evidence="2" id="KW-0812">Transmembrane</keyword>
<evidence type="ECO:0000313" key="4">
    <source>
        <dbReference type="Proteomes" id="UP000198857"/>
    </source>
</evidence>
<organism evidence="3 4">
    <name type="scientific">Geodermatophilus dictyosporus</name>
    <dbReference type="NCBI Taxonomy" id="1523247"/>
    <lineage>
        <taxon>Bacteria</taxon>
        <taxon>Bacillati</taxon>
        <taxon>Actinomycetota</taxon>
        <taxon>Actinomycetes</taxon>
        <taxon>Geodermatophilales</taxon>
        <taxon>Geodermatophilaceae</taxon>
        <taxon>Geodermatophilus</taxon>
    </lineage>
</organism>
<evidence type="ECO:0000256" key="1">
    <source>
        <dbReference type="SAM" id="MobiDB-lite"/>
    </source>
</evidence>
<feature type="transmembrane region" description="Helical" evidence="2">
    <location>
        <begin position="107"/>
        <end position="128"/>
    </location>
</feature>
<dbReference type="EMBL" id="FOWQ01000008">
    <property type="protein sequence ID" value="SFP76789.1"/>
    <property type="molecule type" value="Genomic_DNA"/>
</dbReference>
<feature type="region of interest" description="Disordered" evidence="1">
    <location>
        <begin position="1"/>
        <end position="93"/>
    </location>
</feature>
<reference evidence="4" key="1">
    <citation type="submission" date="2016-10" db="EMBL/GenBank/DDBJ databases">
        <authorList>
            <person name="Varghese N."/>
            <person name="Submissions S."/>
        </authorList>
    </citation>
    <scope>NUCLEOTIDE SEQUENCE [LARGE SCALE GENOMIC DNA]</scope>
    <source>
        <strain evidence="4">DSM 44208</strain>
    </source>
</reference>
<protein>
    <submittedName>
        <fullName evidence="3">Uncharacterized protein</fullName>
    </submittedName>
</protein>
<accession>A0A1I5T169</accession>
<dbReference type="STRING" id="1523247.SAMN05660464_4173"/>